<comment type="caution">
    <text evidence="1">The sequence shown here is derived from an EMBL/GenBank/DDBJ whole genome shotgun (WGS) entry which is preliminary data.</text>
</comment>
<evidence type="ECO:0000313" key="1">
    <source>
        <dbReference type="EMBL" id="MED6217002.1"/>
    </source>
</evidence>
<keyword evidence="2" id="KW-1185">Reference proteome</keyword>
<dbReference type="Proteomes" id="UP001341840">
    <property type="component" value="Unassembled WGS sequence"/>
</dbReference>
<gene>
    <name evidence="1" type="ORF">PIB30_013474</name>
</gene>
<protein>
    <submittedName>
        <fullName evidence="1">Uncharacterized protein</fullName>
    </submittedName>
</protein>
<organism evidence="1 2">
    <name type="scientific">Stylosanthes scabra</name>
    <dbReference type="NCBI Taxonomy" id="79078"/>
    <lineage>
        <taxon>Eukaryota</taxon>
        <taxon>Viridiplantae</taxon>
        <taxon>Streptophyta</taxon>
        <taxon>Embryophyta</taxon>
        <taxon>Tracheophyta</taxon>
        <taxon>Spermatophyta</taxon>
        <taxon>Magnoliopsida</taxon>
        <taxon>eudicotyledons</taxon>
        <taxon>Gunneridae</taxon>
        <taxon>Pentapetalae</taxon>
        <taxon>rosids</taxon>
        <taxon>fabids</taxon>
        <taxon>Fabales</taxon>
        <taxon>Fabaceae</taxon>
        <taxon>Papilionoideae</taxon>
        <taxon>50 kb inversion clade</taxon>
        <taxon>dalbergioids sensu lato</taxon>
        <taxon>Dalbergieae</taxon>
        <taxon>Pterocarpus clade</taxon>
        <taxon>Stylosanthes</taxon>
    </lineage>
</organism>
<sequence>MLTSHSAEQASISSRRWEAGSIRPELVRALRRVWPERPRISCFLPSKSIAERRTMRSATFFEEEVEEEVAVAEDRAIRDLVRKEERDGRRWDWEVRRWRATAIGVE</sequence>
<name>A0ABU6Z308_9FABA</name>
<evidence type="ECO:0000313" key="2">
    <source>
        <dbReference type="Proteomes" id="UP001341840"/>
    </source>
</evidence>
<reference evidence="1 2" key="1">
    <citation type="journal article" date="2023" name="Plants (Basel)">
        <title>Bridging the Gap: Combining Genomics and Transcriptomics Approaches to Understand Stylosanthes scabra, an Orphan Legume from the Brazilian Caatinga.</title>
        <authorList>
            <person name="Ferreira-Neto J.R.C."/>
            <person name="da Silva M.D."/>
            <person name="Binneck E."/>
            <person name="de Melo N.F."/>
            <person name="da Silva R.H."/>
            <person name="de Melo A.L.T.M."/>
            <person name="Pandolfi V."/>
            <person name="Bustamante F.O."/>
            <person name="Brasileiro-Vidal A.C."/>
            <person name="Benko-Iseppon A.M."/>
        </authorList>
    </citation>
    <scope>NUCLEOTIDE SEQUENCE [LARGE SCALE GENOMIC DNA]</scope>
    <source>
        <tissue evidence="1">Leaves</tissue>
    </source>
</reference>
<dbReference type="EMBL" id="JASCZI010271895">
    <property type="protein sequence ID" value="MED6217002.1"/>
    <property type="molecule type" value="Genomic_DNA"/>
</dbReference>
<proteinExistence type="predicted"/>
<accession>A0ABU6Z308</accession>